<sequence>MEKLLEELSFEIADLDDEEVTMDDHDVKLKLKDSITARNVNKCIL</sequence>
<dbReference type="EMBL" id="LOEE01000031">
    <property type="protein sequence ID" value="KXG75738.1"/>
    <property type="molecule type" value="Genomic_DNA"/>
</dbReference>
<comment type="caution">
    <text evidence="1">The sequence shown here is derived from an EMBL/GenBank/DDBJ whole genome shotgun (WGS) entry which is preliminary data.</text>
</comment>
<keyword evidence="2" id="KW-1185">Reference proteome</keyword>
<dbReference type="AlphaFoldDB" id="A0A140L5B3"/>
<organism evidence="1 2">
    <name type="scientific">Thermotalea metallivorans</name>
    <dbReference type="NCBI Taxonomy" id="520762"/>
    <lineage>
        <taxon>Bacteria</taxon>
        <taxon>Bacillati</taxon>
        <taxon>Bacillota</taxon>
        <taxon>Clostridia</taxon>
        <taxon>Peptostreptococcales</taxon>
        <taxon>Thermotaleaceae</taxon>
        <taxon>Thermotalea</taxon>
    </lineage>
</organism>
<protein>
    <submittedName>
        <fullName evidence="1">Uncharacterized protein</fullName>
    </submittedName>
</protein>
<reference evidence="1 2" key="1">
    <citation type="submission" date="2015-12" db="EMBL/GenBank/DDBJ databases">
        <title>Draft genome sequence of the thermoanaerobe Thermotalea metallivorans, an isolate from the runoff channel of the Great Artesian Basin, Australia.</title>
        <authorList>
            <person name="Patel B.K."/>
        </authorList>
    </citation>
    <scope>NUCLEOTIDE SEQUENCE [LARGE SCALE GENOMIC DNA]</scope>
    <source>
        <strain evidence="1 2">B2-1</strain>
    </source>
</reference>
<proteinExistence type="predicted"/>
<evidence type="ECO:0000313" key="2">
    <source>
        <dbReference type="Proteomes" id="UP000070456"/>
    </source>
</evidence>
<gene>
    <name evidence="1" type="ORF">AN619_14920</name>
</gene>
<name>A0A140L5B3_9FIRM</name>
<accession>A0A140L5B3</accession>
<dbReference type="Proteomes" id="UP000070456">
    <property type="component" value="Unassembled WGS sequence"/>
</dbReference>
<evidence type="ECO:0000313" key="1">
    <source>
        <dbReference type="EMBL" id="KXG75738.1"/>
    </source>
</evidence>